<dbReference type="OrthoDB" id="6683395at2759"/>
<evidence type="ECO:0000313" key="2">
    <source>
        <dbReference type="EMBL" id="KAF0753742.1"/>
    </source>
</evidence>
<evidence type="ECO:0000313" key="3">
    <source>
        <dbReference type="Proteomes" id="UP000478052"/>
    </source>
</evidence>
<evidence type="ECO:0000256" key="1">
    <source>
        <dbReference type="SAM" id="Coils"/>
    </source>
</evidence>
<keyword evidence="3" id="KW-1185">Reference proteome</keyword>
<keyword evidence="1" id="KW-0175">Coiled coil</keyword>
<organism evidence="2 3">
    <name type="scientific">Aphis craccivora</name>
    <name type="common">Cowpea aphid</name>
    <dbReference type="NCBI Taxonomy" id="307492"/>
    <lineage>
        <taxon>Eukaryota</taxon>
        <taxon>Metazoa</taxon>
        <taxon>Ecdysozoa</taxon>
        <taxon>Arthropoda</taxon>
        <taxon>Hexapoda</taxon>
        <taxon>Insecta</taxon>
        <taxon>Pterygota</taxon>
        <taxon>Neoptera</taxon>
        <taxon>Paraneoptera</taxon>
        <taxon>Hemiptera</taxon>
        <taxon>Sternorrhyncha</taxon>
        <taxon>Aphidomorpha</taxon>
        <taxon>Aphidoidea</taxon>
        <taxon>Aphididae</taxon>
        <taxon>Aphidini</taxon>
        <taxon>Aphis</taxon>
        <taxon>Aphis</taxon>
    </lineage>
</organism>
<dbReference type="AlphaFoldDB" id="A0A6G0YDL8"/>
<dbReference type="EMBL" id="VUJU01004635">
    <property type="protein sequence ID" value="KAF0753742.1"/>
    <property type="molecule type" value="Genomic_DNA"/>
</dbReference>
<reference evidence="2 3" key="1">
    <citation type="submission" date="2019-08" db="EMBL/GenBank/DDBJ databases">
        <title>Whole genome of Aphis craccivora.</title>
        <authorList>
            <person name="Voronova N.V."/>
            <person name="Shulinski R.S."/>
            <person name="Bandarenka Y.V."/>
            <person name="Zhorov D.G."/>
            <person name="Warner D."/>
        </authorList>
    </citation>
    <scope>NUCLEOTIDE SEQUENCE [LARGE SCALE GENOMIC DNA]</scope>
    <source>
        <strain evidence="2">180601</strain>
        <tissue evidence="2">Whole Body</tissue>
    </source>
</reference>
<accession>A0A6G0YDL8</accession>
<feature type="coiled-coil region" evidence="1">
    <location>
        <begin position="48"/>
        <end position="89"/>
    </location>
</feature>
<dbReference type="Proteomes" id="UP000478052">
    <property type="component" value="Unassembled WGS sequence"/>
</dbReference>
<proteinExistence type="predicted"/>
<comment type="caution">
    <text evidence="2">The sequence shown here is derived from an EMBL/GenBank/DDBJ whole genome shotgun (WGS) entry which is preliminary data.</text>
</comment>
<name>A0A6G0YDL8_APHCR</name>
<protein>
    <submittedName>
        <fullName evidence="2">Uncharacterized protein</fullName>
    </submittedName>
</protein>
<sequence length="263" mass="29474">MSKSNRPGTPILNQNRINKTGTTTISSITNEDIMAAILSVQTFQTEQFDELRNSIKSLTSDIIALKSENSVLRSELVSLKAKVGDLESNTTKHRYENTVVQMKSNERSRCNHNILVFGITESTVDNGVQRALDDKVNLTNLLSNLSLQLSSNVKLIRLGSNSAKKPRPLKVCFHSKKEVDDLLSSYVNALHNGFQIPINFRLSKDRTSLECDILRAAYTELNQRREAGELNIKVSFINGVPSVVKFNPKNRVRPNNINQHPTI</sequence>
<gene>
    <name evidence="2" type="ORF">FWK35_00013596</name>
</gene>